<reference evidence="2" key="1">
    <citation type="journal article" date="2019" name="G3 (Bethesda)">
        <title>Genome Assemblies of Two Rare Opportunistic Yeast Pathogens: Diutina rugosa (syn. Candida rugosa) and Trichomonascus ciferrii (syn. Candida ciferrii).</title>
        <authorList>
            <person name="Mixao V."/>
            <person name="Saus E."/>
            <person name="Hansen A.P."/>
            <person name="Lass-Florl C."/>
            <person name="Gabaldon T."/>
        </authorList>
    </citation>
    <scope>NUCLEOTIDE SEQUENCE</scope>
    <source>
        <strain evidence="2">CBS 4856</strain>
    </source>
</reference>
<keyword evidence="3" id="KW-1185">Reference proteome</keyword>
<dbReference type="Gene3D" id="1.20.1170.10">
    <property type="match status" value="1"/>
</dbReference>
<organism evidence="2 3">
    <name type="scientific">Trichomonascus ciferrii</name>
    <dbReference type="NCBI Taxonomy" id="44093"/>
    <lineage>
        <taxon>Eukaryota</taxon>
        <taxon>Fungi</taxon>
        <taxon>Dikarya</taxon>
        <taxon>Ascomycota</taxon>
        <taxon>Saccharomycotina</taxon>
        <taxon>Dipodascomycetes</taxon>
        <taxon>Dipodascales</taxon>
        <taxon>Trichomonascaceae</taxon>
        <taxon>Trichomonascus</taxon>
        <taxon>Trichomonascus ciferrii complex</taxon>
    </lineage>
</organism>
<dbReference type="VEuPathDB" id="FungiDB:TRICI_001695"/>
<dbReference type="EMBL" id="SWFS01000120">
    <property type="protein sequence ID" value="KAA8916146.1"/>
    <property type="molecule type" value="Genomic_DNA"/>
</dbReference>
<feature type="chain" id="PRO_5024807074" evidence="1">
    <location>
        <begin position="22"/>
        <end position="341"/>
    </location>
</feature>
<comment type="caution">
    <text evidence="2">The sequence shown here is derived from an EMBL/GenBank/DDBJ whole genome shotgun (WGS) entry which is preliminary data.</text>
</comment>
<name>A0A642VA44_9ASCO</name>
<evidence type="ECO:0000313" key="2">
    <source>
        <dbReference type="EMBL" id="KAA8916146.1"/>
    </source>
</evidence>
<evidence type="ECO:0000256" key="1">
    <source>
        <dbReference type="SAM" id="SignalP"/>
    </source>
</evidence>
<dbReference type="Proteomes" id="UP000761534">
    <property type="component" value="Unassembled WGS sequence"/>
</dbReference>
<evidence type="ECO:0000313" key="3">
    <source>
        <dbReference type="Proteomes" id="UP000761534"/>
    </source>
</evidence>
<accession>A0A642VA44</accession>
<proteinExistence type="predicted"/>
<sequence>MVSQQFITAAVLSGSVMLVSAAPTPESETLVLRSANVFLNGIQGSVQNFQQKVDELSQEVQSNPGRAGSATVTAVIQGLDSQIDNAISTVSAALSPLTGGLSEAVGHAILGPFFQSVTDGAEVLIGNVLGGAVDLVASPIVATFSQTLSNLVNQGSQYNIDTSRLEFLHNQLAAKIDEAQGSEKNEVELVSRQVTILQGLQGSIQNIQQKVDELGQEVQNNPGRAGSATVTAVIQGLDSQIDNAISTVAGVLSPLTGGLSEVVGHAILGPFFQSVTDGAEVLIGNVLGGAVDLVASPIVATFSQTLSNLINQGNQYNINTSRLESLNNQLIQAIHNNSNDA</sequence>
<feature type="signal peptide" evidence="1">
    <location>
        <begin position="1"/>
        <end position="21"/>
    </location>
</feature>
<gene>
    <name evidence="2" type="ORF">TRICI_001695</name>
</gene>
<keyword evidence="1" id="KW-0732">Signal</keyword>
<protein>
    <submittedName>
        <fullName evidence="2">Uncharacterized protein</fullName>
    </submittedName>
</protein>
<dbReference type="AlphaFoldDB" id="A0A642VA44"/>